<sequence>MYDSRDTKRYLYTTLLAFFVMDLAPELFTTTIFYHEASKGFSIGNLGIFEYLGWCAGAIIGPGAAVGFTWLYWSLFKSMCEQNVRVCLNRKNHMFLVVGYEIIFMVIFGLSALFRNSVVFGEVEENTVILIDGEVEKFHPSFYHQVFFAVCFFGIALVSIQFALFLVLNYHELLSSGAIGEHENQISESDFIRLTTVQVFQTASFYFLPISLFNLSLREAHTFNWSVIAKSILLVQAVVAPLVFLSHQLYQRKLNSLFLEPFRALYISLSHRLQACFKRLLTKFRSNRQTETHVDIVDISL</sequence>
<name>A0A8S1HF12_9PELO</name>
<comment type="caution">
    <text evidence="2">The sequence shown here is derived from an EMBL/GenBank/DDBJ whole genome shotgun (WGS) entry which is preliminary data.</text>
</comment>
<evidence type="ECO:0000313" key="3">
    <source>
        <dbReference type="Proteomes" id="UP000835052"/>
    </source>
</evidence>
<proteinExistence type="predicted"/>
<protein>
    <submittedName>
        <fullName evidence="2">Uncharacterized protein</fullName>
    </submittedName>
</protein>
<feature type="transmembrane region" description="Helical" evidence="1">
    <location>
        <begin position="51"/>
        <end position="73"/>
    </location>
</feature>
<accession>A0A8S1HF12</accession>
<evidence type="ECO:0000256" key="1">
    <source>
        <dbReference type="SAM" id="Phobius"/>
    </source>
</evidence>
<keyword evidence="3" id="KW-1185">Reference proteome</keyword>
<dbReference type="EMBL" id="CAJGYM010000043">
    <property type="protein sequence ID" value="CAD6194324.1"/>
    <property type="molecule type" value="Genomic_DNA"/>
</dbReference>
<feature type="transmembrane region" description="Helical" evidence="1">
    <location>
        <begin position="94"/>
        <end position="114"/>
    </location>
</feature>
<keyword evidence="1" id="KW-0472">Membrane</keyword>
<feature type="transmembrane region" description="Helical" evidence="1">
    <location>
        <begin position="146"/>
        <end position="170"/>
    </location>
</feature>
<keyword evidence="1" id="KW-1133">Transmembrane helix</keyword>
<dbReference type="Proteomes" id="UP000835052">
    <property type="component" value="Unassembled WGS sequence"/>
</dbReference>
<keyword evidence="1" id="KW-0812">Transmembrane</keyword>
<feature type="transmembrane region" description="Helical" evidence="1">
    <location>
        <begin position="225"/>
        <end position="245"/>
    </location>
</feature>
<organism evidence="2 3">
    <name type="scientific">Caenorhabditis auriculariae</name>
    <dbReference type="NCBI Taxonomy" id="2777116"/>
    <lineage>
        <taxon>Eukaryota</taxon>
        <taxon>Metazoa</taxon>
        <taxon>Ecdysozoa</taxon>
        <taxon>Nematoda</taxon>
        <taxon>Chromadorea</taxon>
        <taxon>Rhabditida</taxon>
        <taxon>Rhabditina</taxon>
        <taxon>Rhabditomorpha</taxon>
        <taxon>Rhabditoidea</taxon>
        <taxon>Rhabditidae</taxon>
        <taxon>Peloderinae</taxon>
        <taxon>Caenorhabditis</taxon>
    </lineage>
</organism>
<gene>
    <name evidence="2" type="ORF">CAUJ_LOCUS10243</name>
</gene>
<reference evidence="2" key="1">
    <citation type="submission" date="2020-10" db="EMBL/GenBank/DDBJ databases">
        <authorList>
            <person name="Kikuchi T."/>
        </authorList>
    </citation>
    <scope>NUCLEOTIDE SEQUENCE</scope>
    <source>
        <strain evidence="2">NKZ352</strain>
    </source>
</reference>
<evidence type="ECO:0000313" key="2">
    <source>
        <dbReference type="EMBL" id="CAD6194324.1"/>
    </source>
</evidence>
<dbReference type="AlphaFoldDB" id="A0A8S1HF12"/>
<feature type="transmembrane region" description="Helical" evidence="1">
    <location>
        <begin position="12"/>
        <end position="35"/>
    </location>
</feature>
<feature type="transmembrane region" description="Helical" evidence="1">
    <location>
        <begin position="191"/>
        <end position="213"/>
    </location>
</feature>